<feature type="domain" description="Mce/MlaD" evidence="2">
    <location>
        <begin position="33"/>
        <end position="108"/>
    </location>
</feature>
<accession>W5WJM9</accession>
<proteinExistence type="predicted"/>
<reference evidence="4 5" key="1">
    <citation type="journal article" date="2014" name="BMC Genomics">
        <title>Complete genome sequence of producer of the glycopeptide antibiotic Aculeximycin Kutzneria albida DSM 43870T, a representative of minor genus of Pseudonocardiaceae.</title>
        <authorList>
            <person name="Rebets Y."/>
            <person name="Tokovenko B."/>
            <person name="Lushchyk I."/>
            <person name="Ruckert C."/>
            <person name="Zaburannyi N."/>
            <person name="Bechthold A."/>
            <person name="Kalinowski J."/>
            <person name="Luzhetskyy A."/>
        </authorList>
    </citation>
    <scope>NUCLEOTIDE SEQUENCE [LARGE SCALE GENOMIC DNA]</scope>
    <source>
        <strain evidence="4">DSM 43870</strain>
    </source>
</reference>
<evidence type="ECO:0000259" key="3">
    <source>
        <dbReference type="Pfam" id="PF11887"/>
    </source>
</evidence>
<dbReference type="Pfam" id="PF02470">
    <property type="entry name" value="MlaD"/>
    <property type="match status" value="1"/>
</dbReference>
<feature type="region of interest" description="Disordered" evidence="1">
    <location>
        <begin position="328"/>
        <end position="355"/>
    </location>
</feature>
<dbReference type="InterPro" id="IPR024516">
    <property type="entry name" value="Mce_C"/>
</dbReference>
<dbReference type="Proteomes" id="UP000019225">
    <property type="component" value="Chromosome"/>
</dbReference>
<dbReference type="NCBIfam" id="TIGR00996">
    <property type="entry name" value="Mtu_fam_mce"/>
    <property type="match status" value="1"/>
</dbReference>
<gene>
    <name evidence="4" type="ORF">KALB_7715</name>
</gene>
<dbReference type="InterPro" id="IPR052336">
    <property type="entry name" value="MlaD_Phospholipid_Transporter"/>
</dbReference>
<feature type="domain" description="Mammalian cell entry C-terminal" evidence="3">
    <location>
        <begin position="116"/>
        <end position="330"/>
    </location>
</feature>
<sequence length="366" mass="38770">MRHRLLGIAFVVALAVTATLVVAQFNRELDRVVPITVLADRSGLLLDAGAPVKVLGVDVGSVRSVQATPAGATIHIGLFEDLAARIPGDARAKIVPPTVFGAKYLELVRPRHPARGPIRADAVIAGAEVTVEINTTFEHTLDLLRAVEPAKLDSALTAVAGALRGNGSKLGTVLTDLDGYLGRLTPSLPQLHQDLDESLPVLRTYTDITPDLLRIGGNLGATSDTLVAKRAQFAAFLVSLTEFGDHTAKFLGSVERPFVSALDVLSPTTRLFARYSAMFSCLFQGLDVNRALLEKAVDDRGVNVVLAPSFGAEPYHYPDDLPVVRGGTGPDCHGLPDNPVGGPEMSRPAGPRPPLAEILFGKAVPR</sequence>
<organism evidence="4 5">
    <name type="scientific">Kutzneria albida DSM 43870</name>
    <dbReference type="NCBI Taxonomy" id="1449976"/>
    <lineage>
        <taxon>Bacteria</taxon>
        <taxon>Bacillati</taxon>
        <taxon>Actinomycetota</taxon>
        <taxon>Actinomycetes</taxon>
        <taxon>Pseudonocardiales</taxon>
        <taxon>Pseudonocardiaceae</taxon>
        <taxon>Kutzneria</taxon>
    </lineage>
</organism>
<dbReference type="InterPro" id="IPR005693">
    <property type="entry name" value="Mce"/>
</dbReference>
<dbReference type="HOGENOM" id="CLU_040159_0_0_11"/>
<dbReference type="OrthoDB" id="3460188at2"/>
<dbReference type="InterPro" id="IPR003399">
    <property type="entry name" value="Mce/MlaD"/>
</dbReference>
<dbReference type="PANTHER" id="PTHR33371">
    <property type="entry name" value="INTERMEMBRANE PHOSPHOLIPID TRANSPORT SYSTEM BINDING PROTEIN MLAD-RELATED"/>
    <property type="match status" value="1"/>
</dbReference>
<dbReference type="Pfam" id="PF11887">
    <property type="entry name" value="Mce4_CUP1"/>
    <property type="match status" value="1"/>
</dbReference>
<protein>
    <submittedName>
        <fullName evidence="4">Uncharacterized protein</fullName>
    </submittedName>
</protein>
<dbReference type="eggNOG" id="COG1463">
    <property type="taxonomic scope" value="Bacteria"/>
</dbReference>
<dbReference type="PANTHER" id="PTHR33371:SF19">
    <property type="entry name" value="MCE-FAMILY PROTEIN MCE4A"/>
    <property type="match status" value="1"/>
</dbReference>
<dbReference type="RefSeq" id="WP_025360901.1">
    <property type="nucleotide sequence ID" value="NZ_CP007155.1"/>
</dbReference>
<keyword evidence="5" id="KW-1185">Reference proteome</keyword>
<dbReference type="KEGG" id="kal:KALB_7715"/>
<dbReference type="GO" id="GO:0005576">
    <property type="term" value="C:extracellular region"/>
    <property type="evidence" value="ECO:0007669"/>
    <property type="project" value="TreeGrafter"/>
</dbReference>
<evidence type="ECO:0000259" key="2">
    <source>
        <dbReference type="Pfam" id="PF02470"/>
    </source>
</evidence>
<dbReference type="AlphaFoldDB" id="W5WJM9"/>
<evidence type="ECO:0000313" key="4">
    <source>
        <dbReference type="EMBL" id="AHI01073.1"/>
    </source>
</evidence>
<name>W5WJM9_9PSEU</name>
<dbReference type="EMBL" id="CP007155">
    <property type="protein sequence ID" value="AHI01073.1"/>
    <property type="molecule type" value="Genomic_DNA"/>
</dbReference>
<dbReference type="STRING" id="1449976.KALB_7715"/>
<dbReference type="GO" id="GO:0051701">
    <property type="term" value="P:biological process involved in interaction with host"/>
    <property type="evidence" value="ECO:0007669"/>
    <property type="project" value="TreeGrafter"/>
</dbReference>
<evidence type="ECO:0000256" key="1">
    <source>
        <dbReference type="SAM" id="MobiDB-lite"/>
    </source>
</evidence>
<evidence type="ECO:0000313" key="5">
    <source>
        <dbReference type="Proteomes" id="UP000019225"/>
    </source>
</evidence>